<accession>A0ABS2QDL2</accession>
<dbReference type="Gene3D" id="3.20.20.30">
    <property type="entry name" value="Luciferase-like domain"/>
    <property type="match status" value="1"/>
</dbReference>
<feature type="domain" description="Luciferase-like" evidence="2">
    <location>
        <begin position="1"/>
        <end position="296"/>
    </location>
</feature>
<keyword evidence="4" id="KW-1185">Reference proteome</keyword>
<dbReference type="NCBIfam" id="TIGR03558">
    <property type="entry name" value="oxido_grp_1"/>
    <property type="match status" value="1"/>
</dbReference>
<dbReference type="CDD" id="cd00347">
    <property type="entry name" value="Flavin_utilizing_monoxygenases"/>
    <property type="match status" value="1"/>
</dbReference>
<dbReference type="Pfam" id="PF00296">
    <property type="entry name" value="Bac_luciferase"/>
    <property type="match status" value="1"/>
</dbReference>
<dbReference type="PANTHER" id="PTHR30137:SF19">
    <property type="entry name" value="LUCIFERASE-LIKE MONOOXYGENASE"/>
    <property type="match status" value="1"/>
</dbReference>
<name>A0ABS2QDL2_9BACI</name>
<reference evidence="3 4" key="1">
    <citation type="submission" date="2021-01" db="EMBL/GenBank/DDBJ databases">
        <title>Genomic Encyclopedia of Type Strains, Phase IV (KMG-IV): sequencing the most valuable type-strain genomes for metagenomic binning, comparative biology and taxonomic classification.</title>
        <authorList>
            <person name="Goeker M."/>
        </authorList>
    </citation>
    <scope>NUCLEOTIDE SEQUENCE [LARGE SCALE GENOMIC DNA]</scope>
    <source>
        <strain evidence="3 4">DSM 105482</strain>
    </source>
</reference>
<evidence type="ECO:0000313" key="3">
    <source>
        <dbReference type="EMBL" id="MBM7691252.1"/>
    </source>
</evidence>
<organism evidence="3 4">
    <name type="scientific">Peribacillus deserti</name>
    <dbReference type="NCBI Taxonomy" id="673318"/>
    <lineage>
        <taxon>Bacteria</taxon>
        <taxon>Bacillati</taxon>
        <taxon>Bacillota</taxon>
        <taxon>Bacilli</taxon>
        <taxon>Bacillales</taxon>
        <taxon>Bacillaceae</taxon>
        <taxon>Peribacillus</taxon>
    </lineage>
</organism>
<dbReference type="InterPro" id="IPR019949">
    <property type="entry name" value="CmoO-like"/>
</dbReference>
<protein>
    <submittedName>
        <fullName evidence="3">Luciferase family oxidoreductase group 1</fullName>
    </submittedName>
</protein>
<dbReference type="InterPro" id="IPR011251">
    <property type="entry name" value="Luciferase-like_dom"/>
</dbReference>
<dbReference type="InterPro" id="IPR050766">
    <property type="entry name" value="Bact_Lucif_Oxidored"/>
</dbReference>
<comment type="similarity">
    <text evidence="1">To bacterial alkanal monooxygenase alpha and beta chains.</text>
</comment>
<dbReference type="RefSeq" id="WP_204538470.1">
    <property type="nucleotide sequence ID" value="NZ_JAFBFI010000002.1"/>
</dbReference>
<evidence type="ECO:0000259" key="2">
    <source>
        <dbReference type="Pfam" id="PF00296"/>
    </source>
</evidence>
<dbReference type="PANTHER" id="PTHR30137">
    <property type="entry name" value="LUCIFERASE-LIKE MONOOXYGENASE"/>
    <property type="match status" value="1"/>
</dbReference>
<evidence type="ECO:0000313" key="4">
    <source>
        <dbReference type="Proteomes" id="UP000823486"/>
    </source>
</evidence>
<dbReference type="EMBL" id="JAFBFI010000002">
    <property type="protein sequence ID" value="MBM7691252.1"/>
    <property type="molecule type" value="Genomic_DNA"/>
</dbReference>
<evidence type="ECO:0000256" key="1">
    <source>
        <dbReference type="ARBA" id="ARBA00007789"/>
    </source>
</evidence>
<proteinExistence type="predicted"/>
<gene>
    <name evidence="3" type="ORF">JOC77_000657</name>
</gene>
<comment type="caution">
    <text evidence="3">The sequence shown here is derived from an EMBL/GenBank/DDBJ whole genome shotgun (WGS) entry which is preliminary data.</text>
</comment>
<dbReference type="SUPFAM" id="SSF51679">
    <property type="entry name" value="Bacterial luciferase-like"/>
    <property type="match status" value="1"/>
</dbReference>
<dbReference type="Proteomes" id="UP000823486">
    <property type="component" value="Unassembled WGS sequence"/>
</dbReference>
<sequence length="333" mass="36590">MRLSILDQAPILSGGTPGEALSESAKLAQIGEKLGYSRYWIAEHHDLKGLACPSPEVMLGYIGALTNKIRLGSGAVLLPHYKPYKVAETFNLLATLFPGRIDLGIGRAPGGSAEAAEALSGNFLEKVWKMPEAVKELIHFLYNDFPLESIYSKITAAPLPVIPPKPWLLGTSEKSAVLAAENGTAYVFGQFMSDKNGAEIVKKYQSNFKKNTRTAHPEVIITVSVFCAETEERAEDLALCHFVWRIQQESGQSEPGIPSAAEAKSYILSVEEKARFAGYKNKIVYGNPAQVKTKLLKIASEYNTDEIMIVTITPSYEERIESYKLIANEMFAI</sequence>
<dbReference type="InterPro" id="IPR036661">
    <property type="entry name" value="Luciferase-like_sf"/>
</dbReference>